<dbReference type="InterPro" id="IPR014716">
    <property type="entry name" value="Fibrinogen_a/b/g_C_1"/>
</dbReference>
<dbReference type="Pfam" id="PF00024">
    <property type="entry name" value="PAN_1"/>
    <property type="match status" value="1"/>
</dbReference>
<dbReference type="SMART" id="SM00186">
    <property type="entry name" value="FBG"/>
    <property type="match status" value="1"/>
</dbReference>
<protein>
    <recommendedName>
        <fullName evidence="5">Fibrinogen C-terminal domain-containing protein</fullName>
    </recommendedName>
</protein>
<dbReference type="GeneID" id="119743256"/>
<dbReference type="EnsemblMetazoa" id="XM_038219659.1">
    <property type="protein sequence ID" value="XP_038075587.1"/>
    <property type="gene ID" value="LOC119743256"/>
</dbReference>
<feature type="domain" description="Fibrinogen C-terminal" evidence="2">
    <location>
        <begin position="94"/>
        <end position="294"/>
    </location>
</feature>
<keyword evidence="4" id="KW-1185">Reference proteome</keyword>
<accession>A0A914BJG9</accession>
<name>A0A914BJG9_PATMI</name>
<dbReference type="PANTHER" id="PTHR19143">
    <property type="entry name" value="FIBRINOGEN/TENASCIN/ANGIOPOEITIN"/>
    <property type="match status" value="1"/>
</dbReference>
<proteinExistence type="predicted"/>
<dbReference type="GO" id="GO:0005615">
    <property type="term" value="C:extracellular space"/>
    <property type="evidence" value="ECO:0007669"/>
    <property type="project" value="TreeGrafter"/>
</dbReference>
<dbReference type="Proteomes" id="UP000887568">
    <property type="component" value="Unplaced"/>
</dbReference>
<dbReference type="Gene3D" id="3.50.4.10">
    <property type="entry name" value="Hepatocyte Growth Factor"/>
    <property type="match status" value="1"/>
</dbReference>
<dbReference type="PROSITE" id="PS50948">
    <property type="entry name" value="PAN"/>
    <property type="match status" value="1"/>
</dbReference>
<reference evidence="3" key="1">
    <citation type="submission" date="2022-11" db="UniProtKB">
        <authorList>
            <consortium name="EnsemblMetazoa"/>
        </authorList>
    </citation>
    <scope>IDENTIFICATION</scope>
</reference>
<dbReference type="SUPFAM" id="SSF57414">
    <property type="entry name" value="Hairpin loop containing domain-like"/>
    <property type="match status" value="1"/>
</dbReference>
<dbReference type="PROSITE" id="PS51406">
    <property type="entry name" value="FIBRINOGEN_C_2"/>
    <property type="match status" value="1"/>
</dbReference>
<evidence type="ECO:0000259" key="2">
    <source>
        <dbReference type="PROSITE" id="PS51406"/>
    </source>
</evidence>
<sequence length="294" mass="32984">MGNHCPSITPVSIEFYGGTNQALNSSSYGQSTVPNAVICGRDCHADPNCKSFSYHRCSRVCELHRGTRRDTNLVETTGSVYFDSRQDTPNLSVEYLDDRYCSCKELLKAGYNTSGVYTIYPAAYSGDGLRVHCDMDTAGGGWVTIQRRQDGSVNFFRNWTEYRAGFGNLTGEFWLGNAALQGLTTFGGPWVIRFDFEDWYGNTAWAEYSGFQLLGGAYTLSYDVYNKNSTAGNSLWQIENRPFQTEDNHNSFFDVPSVCQGGWWYDFIPCGKVNLNGVYYSKNDQSFDSTDAIK</sequence>
<organism evidence="3 4">
    <name type="scientific">Patiria miniata</name>
    <name type="common">Bat star</name>
    <name type="synonym">Asterina miniata</name>
    <dbReference type="NCBI Taxonomy" id="46514"/>
    <lineage>
        <taxon>Eukaryota</taxon>
        <taxon>Metazoa</taxon>
        <taxon>Echinodermata</taxon>
        <taxon>Eleutherozoa</taxon>
        <taxon>Asterozoa</taxon>
        <taxon>Asteroidea</taxon>
        <taxon>Valvatacea</taxon>
        <taxon>Valvatida</taxon>
        <taxon>Asterinidae</taxon>
        <taxon>Patiria</taxon>
    </lineage>
</organism>
<dbReference type="InterPro" id="IPR003609">
    <property type="entry name" value="Pan_app"/>
</dbReference>
<dbReference type="Gene3D" id="3.90.215.10">
    <property type="entry name" value="Gamma Fibrinogen, chain A, domain 1"/>
    <property type="match status" value="1"/>
</dbReference>
<dbReference type="RefSeq" id="XP_038075587.1">
    <property type="nucleotide sequence ID" value="XM_038219659.1"/>
</dbReference>
<evidence type="ECO:0008006" key="5">
    <source>
        <dbReference type="Google" id="ProtNLM"/>
    </source>
</evidence>
<dbReference type="AlphaFoldDB" id="A0A914BJG9"/>
<evidence type="ECO:0000313" key="3">
    <source>
        <dbReference type="EnsemblMetazoa" id="XP_038075587.1"/>
    </source>
</evidence>
<dbReference type="InterPro" id="IPR050373">
    <property type="entry name" value="Fibrinogen_C-term_domain"/>
</dbReference>
<evidence type="ECO:0000313" key="4">
    <source>
        <dbReference type="Proteomes" id="UP000887568"/>
    </source>
</evidence>
<dbReference type="Pfam" id="PF00147">
    <property type="entry name" value="Fibrinogen_C"/>
    <property type="match status" value="1"/>
</dbReference>
<feature type="domain" description="Apple" evidence="1">
    <location>
        <begin position="5"/>
        <end position="86"/>
    </location>
</feature>
<dbReference type="InterPro" id="IPR036056">
    <property type="entry name" value="Fibrinogen-like_C"/>
</dbReference>
<dbReference type="NCBIfam" id="NF040941">
    <property type="entry name" value="GGGWT_bact"/>
    <property type="match status" value="1"/>
</dbReference>
<dbReference type="SUPFAM" id="SSF56496">
    <property type="entry name" value="Fibrinogen C-terminal domain-like"/>
    <property type="match status" value="1"/>
</dbReference>
<evidence type="ECO:0000259" key="1">
    <source>
        <dbReference type="PROSITE" id="PS50948"/>
    </source>
</evidence>
<dbReference type="InterPro" id="IPR002181">
    <property type="entry name" value="Fibrinogen_a/b/g_C_dom"/>
</dbReference>